<keyword evidence="11 14" id="KW-0472">Membrane</keyword>
<dbReference type="GO" id="GO:0030030">
    <property type="term" value="P:cell projection organization"/>
    <property type="evidence" value="ECO:0007669"/>
    <property type="project" value="UniProtKB-KW"/>
</dbReference>
<evidence type="ECO:0000256" key="5">
    <source>
        <dbReference type="ARBA" id="ARBA00014515"/>
    </source>
</evidence>
<evidence type="ECO:0000256" key="8">
    <source>
        <dbReference type="ARBA" id="ARBA00022794"/>
    </source>
</evidence>
<organism evidence="15">
    <name type="scientific">Lygus hesperus</name>
    <name type="common">Western plant bug</name>
    <dbReference type="NCBI Taxonomy" id="30085"/>
    <lineage>
        <taxon>Eukaryota</taxon>
        <taxon>Metazoa</taxon>
        <taxon>Ecdysozoa</taxon>
        <taxon>Arthropoda</taxon>
        <taxon>Hexapoda</taxon>
        <taxon>Insecta</taxon>
        <taxon>Pterygota</taxon>
        <taxon>Neoptera</taxon>
        <taxon>Paraneoptera</taxon>
        <taxon>Hemiptera</taxon>
        <taxon>Heteroptera</taxon>
        <taxon>Panheteroptera</taxon>
        <taxon>Cimicomorpha</taxon>
        <taxon>Miridae</taxon>
        <taxon>Mirini</taxon>
        <taxon>Lygus</taxon>
    </lineage>
</organism>
<comment type="similarity">
    <text evidence="4">Belongs to the TMEM138 family.</text>
</comment>
<name>A0A0A9XWZ1_LYGHE</name>
<gene>
    <name evidence="15" type="ORF">CM83_10742</name>
</gene>
<feature type="transmembrane region" description="Helical" evidence="14">
    <location>
        <begin position="90"/>
        <end position="108"/>
    </location>
</feature>
<feature type="non-terminal residue" evidence="15">
    <location>
        <position position="112"/>
    </location>
</feature>
<sequence length="112" mass="13023">MKSIYVPLSLTTNVYLVTLCAQIFFIAFDIAFNEMLQWSDLREYHIAMVIVFCVQDVLLLLAAMVLGHTMFRTHVFKAGFVRILLDRFKFAKIFTLLYLAITIFYQIVVLST</sequence>
<reference evidence="15" key="1">
    <citation type="journal article" date="2014" name="PLoS ONE">
        <title>Transcriptome-Based Identification of ABC Transporters in the Western Tarnished Plant Bug Lygus hesperus.</title>
        <authorList>
            <person name="Hull J.J."/>
            <person name="Chaney K."/>
            <person name="Geib S.M."/>
            <person name="Fabrick J.A."/>
            <person name="Brent C.S."/>
            <person name="Walsh D."/>
            <person name="Lavine L.C."/>
        </authorList>
    </citation>
    <scope>NUCLEOTIDE SEQUENCE</scope>
</reference>
<dbReference type="EMBL" id="GBHO01019180">
    <property type="protein sequence ID" value="JAG24424.1"/>
    <property type="molecule type" value="Transcribed_RNA"/>
</dbReference>
<evidence type="ECO:0000256" key="1">
    <source>
        <dbReference type="ARBA" id="ARBA00003709"/>
    </source>
</evidence>
<dbReference type="GO" id="GO:0005929">
    <property type="term" value="C:cilium"/>
    <property type="evidence" value="ECO:0007669"/>
    <property type="project" value="UniProtKB-SubCell"/>
</dbReference>
<evidence type="ECO:0000256" key="6">
    <source>
        <dbReference type="ARBA" id="ARBA00022554"/>
    </source>
</evidence>
<evidence type="ECO:0000256" key="2">
    <source>
        <dbReference type="ARBA" id="ARBA00004128"/>
    </source>
</evidence>
<proteinExistence type="inferred from homology"/>
<accession>A0A0A9XWZ1</accession>
<comment type="subcellular location">
    <subcellularLocation>
        <location evidence="3">Cell projection</location>
        <location evidence="3">Cilium</location>
    </subcellularLocation>
    <subcellularLocation>
        <location evidence="2">Vacuole membrane</location>
        <topology evidence="2">Multi-pass membrane protein</topology>
    </subcellularLocation>
</comment>
<keyword evidence="8" id="KW-0970">Cilium biogenesis/degradation</keyword>
<keyword evidence="10" id="KW-0969">Cilium</keyword>
<comment type="function">
    <text evidence="1">Required for ciliogenesis.</text>
</comment>
<keyword evidence="12" id="KW-0325">Glycoprotein</keyword>
<dbReference type="PANTHER" id="PTHR13306:SF6">
    <property type="entry name" value="TRANSMEMBRANE PROTEIN 138"/>
    <property type="match status" value="1"/>
</dbReference>
<dbReference type="InterPro" id="IPR024133">
    <property type="entry name" value="TM_138"/>
</dbReference>
<evidence type="ECO:0000256" key="12">
    <source>
        <dbReference type="ARBA" id="ARBA00023180"/>
    </source>
</evidence>
<evidence type="ECO:0000256" key="9">
    <source>
        <dbReference type="ARBA" id="ARBA00022989"/>
    </source>
</evidence>
<feature type="transmembrane region" description="Helical" evidence="14">
    <location>
        <begin position="44"/>
        <end position="69"/>
    </location>
</feature>
<evidence type="ECO:0000256" key="3">
    <source>
        <dbReference type="ARBA" id="ARBA00004138"/>
    </source>
</evidence>
<evidence type="ECO:0000256" key="14">
    <source>
        <dbReference type="SAM" id="Phobius"/>
    </source>
</evidence>
<feature type="transmembrane region" description="Helical" evidence="14">
    <location>
        <begin position="12"/>
        <end position="32"/>
    </location>
</feature>
<dbReference type="AlphaFoldDB" id="A0A0A9XWZ1"/>
<keyword evidence="13" id="KW-0966">Cell projection</keyword>
<evidence type="ECO:0000256" key="10">
    <source>
        <dbReference type="ARBA" id="ARBA00023069"/>
    </source>
</evidence>
<keyword evidence="9 14" id="KW-1133">Transmembrane helix</keyword>
<evidence type="ECO:0000313" key="15">
    <source>
        <dbReference type="EMBL" id="JAG24424.1"/>
    </source>
</evidence>
<dbReference type="GO" id="GO:0005774">
    <property type="term" value="C:vacuolar membrane"/>
    <property type="evidence" value="ECO:0007669"/>
    <property type="project" value="UniProtKB-SubCell"/>
</dbReference>
<evidence type="ECO:0000256" key="7">
    <source>
        <dbReference type="ARBA" id="ARBA00022692"/>
    </source>
</evidence>
<dbReference type="Pfam" id="PF14935">
    <property type="entry name" value="TMEM138"/>
    <property type="match status" value="1"/>
</dbReference>
<evidence type="ECO:0000256" key="4">
    <source>
        <dbReference type="ARBA" id="ARBA00010572"/>
    </source>
</evidence>
<protein>
    <recommendedName>
        <fullName evidence="5">Transmembrane protein 138</fullName>
    </recommendedName>
</protein>
<keyword evidence="6" id="KW-0926">Vacuole</keyword>
<dbReference type="PANTHER" id="PTHR13306">
    <property type="entry name" value="TRANSMEMBRANE PROTEIN 138"/>
    <property type="match status" value="1"/>
</dbReference>
<evidence type="ECO:0000256" key="13">
    <source>
        <dbReference type="ARBA" id="ARBA00023273"/>
    </source>
</evidence>
<evidence type="ECO:0000256" key="11">
    <source>
        <dbReference type="ARBA" id="ARBA00023136"/>
    </source>
</evidence>
<reference evidence="15" key="2">
    <citation type="submission" date="2014-07" db="EMBL/GenBank/DDBJ databases">
        <authorList>
            <person name="Hull J."/>
        </authorList>
    </citation>
    <scope>NUCLEOTIDE SEQUENCE</scope>
</reference>
<keyword evidence="7 14" id="KW-0812">Transmembrane</keyword>